<gene>
    <name evidence="1" type="ORF">D1006_25820</name>
</gene>
<accession>A0A4V1PRS1</accession>
<evidence type="ECO:0000313" key="1">
    <source>
        <dbReference type="EMBL" id="RXV68574.1"/>
    </source>
</evidence>
<comment type="caution">
    <text evidence="1">The sequence shown here is derived from an EMBL/GenBank/DDBJ whole genome shotgun (WGS) entry which is preliminary data.</text>
</comment>
<evidence type="ECO:0000313" key="2">
    <source>
        <dbReference type="Proteomes" id="UP000289650"/>
    </source>
</evidence>
<name>A0A4V1PRS1_9BURK</name>
<dbReference type="AlphaFoldDB" id="A0A4V1PRS1"/>
<protein>
    <submittedName>
        <fullName evidence="1">Uncharacterized protein</fullName>
    </submittedName>
</protein>
<reference evidence="1 2" key="1">
    <citation type="submission" date="2018-08" db="EMBL/GenBank/DDBJ databases">
        <title>Mountain-cultivated ginseng endophyte, Burkholderia stabilis and its activity against ginseng root rot disease.</title>
        <authorList>
            <person name="Tapan Kumar M."/>
            <person name="Bae H."/>
            <person name="Shanmugam G."/>
            <person name="Jeon J."/>
        </authorList>
    </citation>
    <scope>NUCLEOTIDE SEQUENCE [LARGE SCALE GENOMIC DNA]</scope>
    <source>
        <strain evidence="1 2">EB159</strain>
    </source>
</reference>
<organism evidence="1 2">
    <name type="scientific">Burkholderia stabilis</name>
    <dbReference type="NCBI Taxonomy" id="95485"/>
    <lineage>
        <taxon>Bacteria</taxon>
        <taxon>Pseudomonadati</taxon>
        <taxon>Pseudomonadota</taxon>
        <taxon>Betaproteobacteria</taxon>
        <taxon>Burkholderiales</taxon>
        <taxon>Burkholderiaceae</taxon>
        <taxon>Burkholderia</taxon>
        <taxon>Burkholderia cepacia complex</taxon>
    </lineage>
</organism>
<proteinExistence type="predicted"/>
<dbReference type="Proteomes" id="UP000289650">
    <property type="component" value="Unassembled WGS sequence"/>
</dbReference>
<dbReference type="EMBL" id="QWEX01000002">
    <property type="protein sequence ID" value="RXV68574.1"/>
    <property type="molecule type" value="Genomic_DNA"/>
</dbReference>
<sequence>MFPVLRKSSHARDATCAARRVSHGRVASVVGAVSARRSTIERMTNTDEDGIVARNECAGIEIAHRAAHACRIDTAQRPV</sequence>